<evidence type="ECO:0000313" key="13">
    <source>
        <dbReference type="Proteomes" id="UP001302745"/>
    </source>
</evidence>
<feature type="transmembrane region" description="Helical" evidence="10">
    <location>
        <begin position="554"/>
        <end position="574"/>
    </location>
</feature>
<accession>A0AAN6ZWV3</accession>
<dbReference type="InterPro" id="IPR003439">
    <property type="entry name" value="ABC_transporter-like_ATP-bd"/>
</dbReference>
<dbReference type="Gene3D" id="3.40.50.300">
    <property type="entry name" value="P-loop containing nucleotide triphosphate hydrolases"/>
    <property type="match status" value="2"/>
</dbReference>
<dbReference type="GO" id="GO:0016887">
    <property type="term" value="F:ATP hydrolysis activity"/>
    <property type="evidence" value="ECO:0007669"/>
    <property type="project" value="InterPro"/>
</dbReference>
<dbReference type="Proteomes" id="UP001302745">
    <property type="component" value="Unassembled WGS sequence"/>
</dbReference>
<keyword evidence="8 10" id="KW-0472">Membrane</keyword>
<dbReference type="InterPro" id="IPR027417">
    <property type="entry name" value="P-loop_NTPase"/>
</dbReference>
<keyword evidence="3" id="KW-0813">Transport</keyword>
<comment type="similarity">
    <text evidence="2">Belongs to the ABC transporter superfamily. ABCG family. PDR (TC 3.A.1.205) subfamily.</text>
</comment>
<dbReference type="PROSITE" id="PS50893">
    <property type="entry name" value="ABC_TRANSPORTER_2"/>
    <property type="match status" value="2"/>
</dbReference>
<organism evidence="12 13">
    <name type="scientific">Chaetomidium leptoderma</name>
    <dbReference type="NCBI Taxonomy" id="669021"/>
    <lineage>
        <taxon>Eukaryota</taxon>
        <taxon>Fungi</taxon>
        <taxon>Dikarya</taxon>
        <taxon>Ascomycota</taxon>
        <taxon>Pezizomycotina</taxon>
        <taxon>Sordariomycetes</taxon>
        <taxon>Sordariomycetidae</taxon>
        <taxon>Sordariales</taxon>
        <taxon>Chaetomiaceae</taxon>
        <taxon>Chaetomidium</taxon>
    </lineage>
</organism>
<evidence type="ECO:0000256" key="3">
    <source>
        <dbReference type="ARBA" id="ARBA00022448"/>
    </source>
</evidence>
<feature type="transmembrane region" description="Helical" evidence="10">
    <location>
        <begin position="1307"/>
        <end position="1334"/>
    </location>
</feature>
<comment type="caution">
    <text evidence="12">The sequence shown here is derived from an EMBL/GenBank/DDBJ whole genome shotgun (WGS) entry which is preliminary data.</text>
</comment>
<keyword evidence="5" id="KW-0547">Nucleotide-binding</keyword>
<evidence type="ECO:0000256" key="10">
    <source>
        <dbReference type="SAM" id="Phobius"/>
    </source>
</evidence>
<feature type="transmembrane region" description="Helical" evidence="10">
    <location>
        <begin position="1233"/>
        <end position="1252"/>
    </location>
</feature>
<dbReference type="InterPro" id="IPR043926">
    <property type="entry name" value="ABCG_dom"/>
</dbReference>
<dbReference type="Pfam" id="PF14510">
    <property type="entry name" value="ABC_trans_N"/>
    <property type="match status" value="1"/>
</dbReference>
<feature type="transmembrane region" description="Helical" evidence="10">
    <location>
        <begin position="1354"/>
        <end position="1373"/>
    </location>
</feature>
<sequence>MSFTGTGSFGNYDLTAQMTGSPIARQTTREQDEDAVTAAGSSPGRNEHVSRTRATSVTEVADGDSTAAEKDAAPGNTSDTAGDDDEDVIEQERRGSIIQALAKKYTSQSHPGLDANPFAIASEDEASPLNPHGPNFNARAWAKTVVNMVVGEGHQFRTSGVAFQNLSVHGFGSPTDYQKDVINVWLETVGLVRKVAGAHGQRRIDILRDFDGLVRKGEMLVVLGPPGSGCTTFLKTIAGDYNGIFMDEDSYFNYQGMAAKEMHTQHRGEAIYTAEVDTHFPQLTVGDTLTFAAHARAPRQLPPGVSKTTFANHLRDVVMAMYGISHTVDTRVGNEYIRGVSGGERKRVTIAEAGLSNAPLQCWDNSTRGLDSANAIEFCKTLRLQTELFGSTACVSIYQAPQSAYDFFDKALVLYEGRQIFFGSASAARQYFIDLGFDCPSRQTTPDFLTSMTSPHERIVRPGFEAKAPRTPDDFAAAWKNSPEYRALQAEIEEYKQSHPINGPDAEVFRASKRAQQAKSQRLKSPFTLSYVQQVQLCLWRGWRRLIGDPSLSIGALTGNFIMAMIISSVFYNLQPTTASFYQRGALLFFACLMNAFASALEILTLYSQRPIVEKHDRYALYHPSAEAVASMLCDMPYKIANTLVFNITLYFMANLRREAGAFFFFLLISFITVMTMSMVFRTIASTSRTLSQAMVPAAIIILALVIFTGFVIPIDYMLGWCRWINYIDPLAYAFEALMVNEFHGRDFTCSEYVPSLLFPGYGDGDVGPANRVCSAIGSFPSLASVNGDDYINSGFRYYHEHKWRNFGIILAFLLGFLACYMFAAENVAAKKSKGEVLVFRRGHKPASFKENKGDAESGGTPLAGPVAKAANGHVSDGNSSDKEAGMLQKQTSVFHWNDVCYEVKVKGETRQILNHVDGWVKPGTLTALMGVSGAGKTTLLDCLADRTSMGVITGEMLVDGCPRDTSFQRMTGYVQQQDLHLQTTTVREALNFSALLRQPAHVPRAEKLAYVDEVIKLLEMEEFVDAVIGVPGEGLNVEQRKRLTIGVELAAKPPLLLFVDEPTSGLDSQTSWAIMDLLEKLTKSGQAILCTIHQPSAMLFQRFDRLLFLAKGGKTVYFGDIGKNSKTMTSYFERSSGVPCPAEANPAEWMLEVIGAAPGSTSDVDWHQAWRESPEYAAVGDELQRLKADAKESNPITDDPGSYREFAASFWQQLLHVTHRVFQQYWRTPSYIYSKMALCVLVALFIGFVFFKAPNTIQGLQNQMFAIFNILTVFGQLVQQTMPHFVIQRSLYEVRERPSKVYGWKVFMLSQIIVELPWNTLMAALMFVCWYFPVGLQANAEAAGQTVERGGLMFLLLVAFLLFTSTFTDFIIAGFETAEAGGNIANLLFSLCLIFCGVLATPDSMPRFWIFMYRLSPFSYLVSAMLSTAVANTDVVCAANEFVKFEPLNGTTCEDYMRPYIDKIGGYLQDPLNTTMCTYCTVSDTNTFLSKVNSDYADRWRNFGILWAYIIFNIFAALALYWLVRVPKKKLGKKKQE</sequence>
<feature type="domain" description="ABC transporter" evidence="11">
    <location>
        <begin position="186"/>
        <end position="441"/>
    </location>
</feature>
<proteinExistence type="inferred from homology"/>
<feature type="transmembrane region" description="Helical" evidence="10">
    <location>
        <begin position="804"/>
        <end position="824"/>
    </location>
</feature>
<dbReference type="InterPro" id="IPR034003">
    <property type="entry name" value="ABCG_PDR_2"/>
</dbReference>
<dbReference type="GO" id="GO:0016020">
    <property type="term" value="C:membrane"/>
    <property type="evidence" value="ECO:0007669"/>
    <property type="project" value="UniProtKB-SubCell"/>
</dbReference>
<dbReference type="GO" id="GO:0140359">
    <property type="term" value="F:ABC-type transporter activity"/>
    <property type="evidence" value="ECO:0007669"/>
    <property type="project" value="InterPro"/>
</dbReference>
<evidence type="ECO:0000256" key="5">
    <source>
        <dbReference type="ARBA" id="ARBA00022741"/>
    </source>
</evidence>
<evidence type="ECO:0000256" key="4">
    <source>
        <dbReference type="ARBA" id="ARBA00022692"/>
    </source>
</evidence>
<evidence type="ECO:0000259" key="11">
    <source>
        <dbReference type="PROSITE" id="PS50893"/>
    </source>
</evidence>
<dbReference type="Pfam" id="PF19055">
    <property type="entry name" value="ABC2_membrane_7"/>
    <property type="match status" value="1"/>
</dbReference>
<dbReference type="FunFam" id="3.40.50.300:FF:000881">
    <property type="entry name" value="ABC multidrug transporter A-1"/>
    <property type="match status" value="1"/>
</dbReference>
<dbReference type="InterPro" id="IPR029481">
    <property type="entry name" value="ABC_trans_N"/>
</dbReference>
<dbReference type="InterPro" id="IPR003593">
    <property type="entry name" value="AAA+_ATPase"/>
</dbReference>
<feature type="transmembrane region" description="Helical" evidence="10">
    <location>
        <begin position="1264"/>
        <end position="1287"/>
    </location>
</feature>
<evidence type="ECO:0000313" key="12">
    <source>
        <dbReference type="EMBL" id="KAK4153847.1"/>
    </source>
</evidence>
<dbReference type="SUPFAM" id="SSF52540">
    <property type="entry name" value="P-loop containing nucleoside triphosphate hydrolases"/>
    <property type="match status" value="2"/>
</dbReference>
<evidence type="ECO:0000256" key="1">
    <source>
        <dbReference type="ARBA" id="ARBA00004141"/>
    </source>
</evidence>
<feature type="transmembrane region" description="Helical" evidence="10">
    <location>
        <begin position="586"/>
        <end position="607"/>
    </location>
</feature>
<dbReference type="InterPro" id="IPR010929">
    <property type="entry name" value="PDR_CDR_ABC"/>
</dbReference>
<evidence type="ECO:0000256" key="7">
    <source>
        <dbReference type="ARBA" id="ARBA00022989"/>
    </source>
</evidence>
<dbReference type="EMBL" id="MU856928">
    <property type="protein sequence ID" value="KAK4153847.1"/>
    <property type="molecule type" value="Genomic_DNA"/>
</dbReference>
<dbReference type="Pfam" id="PF00005">
    <property type="entry name" value="ABC_tran"/>
    <property type="match status" value="2"/>
</dbReference>
<dbReference type="CDD" id="cd03232">
    <property type="entry name" value="ABCG_PDR_domain2"/>
    <property type="match status" value="1"/>
</dbReference>
<reference evidence="12" key="1">
    <citation type="journal article" date="2023" name="Mol. Phylogenet. Evol.">
        <title>Genome-scale phylogeny and comparative genomics of the fungal order Sordariales.</title>
        <authorList>
            <person name="Hensen N."/>
            <person name="Bonometti L."/>
            <person name="Westerberg I."/>
            <person name="Brannstrom I.O."/>
            <person name="Guillou S."/>
            <person name="Cros-Aarteil S."/>
            <person name="Calhoun S."/>
            <person name="Haridas S."/>
            <person name="Kuo A."/>
            <person name="Mondo S."/>
            <person name="Pangilinan J."/>
            <person name="Riley R."/>
            <person name="LaButti K."/>
            <person name="Andreopoulos B."/>
            <person name="Lipzen A."/>
            <person name="Chen C."/>
            <person name="Yan M."/>
            <person name="Daum C."/>
            <person name="Ng V."/>
            <person name="Clum A."/>
            <person name="Steindorff A."/>
            <person name="Ohm R.A."/>
            <person name="Martin F."/>
            <person name="Silar P."/>
            <person name="Natvig D.O."/>
            <person name="Lalanne C."/>
            <person name="Gautier V."/>
            <person name="Ament-Velasquez S.L."/>
            <person name="Kruys A."/>
            <person name="Hutchinson M.I."/>
            <person name="Powell A.J."/>
            <person name="Barry K."/>
            <person name="Miller A.N."/>
            <person name="Grigoriev I.V."/>
            <person name="Debuchy R."/>
            <person name="Gladieux P."/>
            <person name="Hiltunen Thoren M."/>
            <person name="Johannesson H."/>
        </authorList>
    </citation>
    <scope>NUCLEOTIDE SEQUENCE</scope>
    <source>
        <strain evidence="12">CBS 538.74</strain>
    </source>
</reference>
<dbReference type="GO" id="GO:0005524">
    <property type="term" value="F:ATP binding"/>
    <property type="evidence" value="ECO:0007669"/>
    <property type="project" value="UniProtKB-KW"/>
</dbReference>
<comment type="subcellular location">
    <subcellularLocation>
        <location evidence="1">Membrane</location>
        <topology evidence="1">Multi-pass membrane protein</topology>
    </subcellularLocation>
</comment>
<feature type="transmembrane region" description="Helical" evidence="10">
    <location>
        <begin position="1385"/>
        <end position="1403"/>
    </location>
</feature>
<name>A0AAN6ZWV3_9PEZI</name>
<reference evidence="12" key="2">
    <citation type="submission" date="2023-05" db="EMBL/GenBank/DDBJ databases">
        <authorList>
            <consortium name="Lawrence Berkeley National Laboratory"/>
            <person name="Steindorff A."/>
            <person name="Hensen N."/>
            <person name="Bonometti L."/>
            <person name="Westerberg I."/>
            <person name="Brannstrom I.O."/>
            <person name="Guillou S."/>
            <person name="Cros-Aarteil S."/>
            <person name="Calhoun S."/>
            <person name="Haridas S."/>
            <person name="Kuo A."/>
            <person name="Mondo S."/>
            <person name="Pangilinan J."/>
            <person name="Riley R."/>
            <person name="Labutti K."/>
            <person name="Andreopoulos B."/>
            <person name="Lipzen A."/>
            <person name="Chen C."/>
            <person name="Yanf M."/>
            <person name="Daum C."/>
            <person name="Ng V."/>
            <person name="Clum A."/>
            <person name="Ohm R."/>
            <person name="Martin F."/>
            <person name="Silar P."/>
            <person name="Natvig D."/>
            <person name="Lalanne C."/>
            <person name="Gautier V."/>
            <person name="Ament-Velasquez S.L."/>
            <person name="Kruys A."/>
            <person name="Hutchinson M.I."/>
            <person name="Powell A.J."/>
            <person name="Barry K."/>
            <person name="Miller A.N."/>
            <person name="Grigoriev I.V."/>
            <person name="Debuchy R."/>
            <person name="Gladieux P."/>
            <person name="Thoren M.H."/>
            <person name="Johannesson H."/>
        </authorList>
    </citation>
    <scope>NUCLEOTIDE SEQUENCE</scope>
    <source>
        <strain evidence="12">CBS 538.74</strain>
    </source>
</reference>
<feature type="compositionally biased region" description="Polar residues" evidence="9">
    <location>
        <begin position="14"/>
        <end position="26"/>
    </location>
</feature>
<dbReference type="InterPro" id="IPR034001">
    <property type="entry name" value="ABCG_PDR_1"/>
</dbReference>
<dbReference type="SMART" id="SM00382">
    <property type="entry name" value="AAA"/>
    <property type="match status" value="2"/>
</dbReference>
<gene>
    <name evidence="12" type="ORF">C8A00DRAFT_33393</name>
</gene>
<feature type="region of interest" description="Disordered" evidence="9">
    <location>
        <begin position="1"/>
        <end position="87"/>
    </location>
</feature>
<feature type="domain" description="ABC transporter" evidence="11">
    <location>
        <begin position="895"/>
        <end position="1137"/>
    </location>
</feature>
<dbReference type="FunFam" id="3.40.50.300:FF:000054">
    <property type="entry name" value="ABC multidrug transporter atrF"/>
    <property type="match status" value="1"/>
</dbReference>
<dbReference type="Pfam" id="PF06422">
    <property type="entry name" value="PDR_CDR"/>
    <property type="match status" value="1"/>
</dbReference>
<keyword evidence="6" id="KW-0067">ATP-binding</keyword>
<feature type="transmembrane region" description="Helical" evidence="10">
    <location>
        <begin position="660"/>
        <end position="682"/>
    </location>
</feature>
<keyword evidence="7 10" id="KW-1133">Transmembrane helix</keyword>
<evidence type="ECO:0000256" key="8">
    <source>
        <dbReference type="ARBA" id="ARBA00023136"/>
    </source>
</evidence>
<dbReference type="PANTHER" id="PTHR19241">
    <property type="entry name" value="ATP-BINDING CASSETTE TRANSPORTER"/>
    <property type="match status" value="1"/>
</dbReference>
<feature type="transmembrane region" description="Helical" evidence="10">
    <location>
        <begin position="694"/>
        <end position="715"/>
    </location>
</feature>
<protein>
    <submittedName>
        <fullName evidence="12">ABC-2 type transporter-domain-containing protein</fullName>
    </submittedName>
</protein>
<keyword evidence="4 10" id="KW-0812">Transmembrane</keyword>
<evidence type="ECO:0000256" key="9">
    <source>
        <dbReference type="SAM" id="MobiDB-lite"/>
    </source>
</evidence>
<evidence type="ECO:0000256" key="6">
    <source>
        <dbReference type="ARBA" id="ARBA00022840"/>
    </source>
</evidence>
<dbReference type="CDD" id="cd03233">
    <property type="entry name" value="ABCG_PDR_domain1"/>
    <property type="match status" value="1"/>
</dbReference>
<keyword evidence="13" id="KW-1185">Reference proteome</keyword>
<feature type="transmembrane region" description="Helical" evidence="10">
    <location>
        <begin position="1505"/>
        <end position="1525"/>
    </location>
</feature>
<evidence type="ECO:0000256" key="2">
    <source>
        <dbReference type="ARBA" id="ARBA00006012"/>
    </source>
</evidence>
<dbReference type="Pfam" id="PF01061">
    <property type="entry name" value="ABC2_membrane"/>
    <property type="match status" value="2"/>
</dbReference>
<dbReference type="InterPro" id="IPR013525">
    <property type="entry name" value="ABC2_TM"/>
</dbReference>